<gene>
    <name evidence="2" type="ORF">MM415B03843_0005</name>
</gene>
<dbReference type="Pfam" id="PF16510">
    <property type="entry name" value="P22_portal"/>
    <property type="match status" value="1"/>
</dbReference>
<feature type="compositionally biased region" description="Low complexity" evidence="1">
    <location>
        <begin position="600"/>
        <end position="615"/>
    </location>
</feature>
<organism evidence="2">
    <name type="scientific">viral metagenome</name>
    <dbReference type="NCBI Taxonomy" id="1070528"/>
    <lineage>
        <taxon>unclassified sequences</taxon>
        <taxon>metagenomes</taxon>
        <taxon>organismal metagenomes</taxon>
    </lineage>
</organism>
<feature type="region of interest" description="Disordered" evidence="1">
    <location>
        <begin position="489"/>
        <end position="511"/>
    </location>
</feature>
<reference evidence="2" key="1">
    <citation type="submission" date="2020-03" db="EMBL/GenBank/DDBJ databases">
        <title>The deep terrestrial virosphere.</title>
        <authorList>
            <person name="Holmfeldt K."/>
            <person name="Nilsson E."/>
            <person name="Simone D."/>
            <person name="Lopez-Fernandez M."/>
            <person name="Wu X."/>
            <person name="de Brujin I."/>
            <person name="Lundin D."/>
            <person name="Andersson A."/>
            <person name="Bertilsson S."/>
            <person name="Dopson M."/>
        </authorList>
    </citation>
    <scope>NUCLEOTIDE SEQUENCE</scope>
    <source>
        <strain evidence="2">MM415B03843</strain>
    </source>
</reference>
<accession>A0A6M3LI75</accession>
<name>A0A6M3LI75_9ZZZZ</name>
<sequence>MAKADMEKPGKGKNKDLDLKFKRLKTVVDKCFDDTKDERDEMSRFLKRYKGEWWDKDKLKDTDSTIVANLLFSTVMTIAPLITDNRPIWSIRSRKPYLQNYFDGLSLALEYLWDKLDMDAVTFKWILDALVMKVGIVKLYFDPEAEFGGEHRVEVVDPRLFFIAPGYDDIWDAPLCGTRIRKPLSWIHTKYPDKAKLVKPDEDDEKFPDDAETWELENKYATVYEVWLKDGASEDYFVRVDADKEIEVEEKGEGTEKRTRPSYPNGRIVVFTKETVLEDKQSAYRHAKPPYVSLYDYVVPHSFIGMGEGDQIEELNKSYNRSLQLLDNYTRYRCDPPIFADTSCGVDIEDLKKSIPAGGGVFAANFASMPAGKPILVGDIGNFDQAVLQFMSGLSKLVEEISGVTDITKGIPGKSQRQSATEVSTLIESSYTRTRQRVRNFEWSVKRLLYLILCNTQQFYTEPREFSMSRDDKVDYYSVGSSRAQVAETIGTPNAMKQEGEEPNEADEDQQVEKDYSRFVEDFGDVDTVYAEFDLEIQTNSTLPMDKQSLANLFLRLLEMAGGNPVTGMPMWEAALTALRIPRYKQIVQDMKDNFEKSNQAPGQPGQPGAAPEIGGPEGMMSQLMRAGGPSE</sequence>
<proteinExistence type="predicted"/>
<feature type="region of interest" description="Disordered" evidence="1">
    <location>
        <begin position="596"/>
        <end position="632"/>
    </location>
</feature>
<dbReference type="InterPro" id="IPR032427">
    <property type="entry name" value="P22_portal"/>
</dbReference>
<feature type="compositionally biased region" description="Acidic residues" evidence="1">
    <location>
        <begin position="501"/>
        <end position="510"/>
    </location>
</feature>
<evidence type="ECO:0000256" key="1">
    <source>
        <dbReference type="SAM" id="MobiDB-lite"/>
    </source>
</evidence>
<dbReference type="EMBL" id="MT143236">
    <property type="protein sequence ID" value="QJA94490.1"/>
    <property type="molecule type" value="Genomic_DNA"/>
</dbReference>
<evidence type="ECO:0000313" key="2">
    <source>
        <dbReference type="EMBL" id="QJA94490.1"/>
    </source>
</evidence>
<dbReference type="AlphaFoldDB" id="A0A6M3LI75"/>
<protein>
    <submittedName>
        <fullName evidence="2">Putative portal protein</fullName>
    </submittedName>
</protein>